<keyword evidence="4" id="KW-0808">Transferase</keyword>
<dbReference type="EMBL" id="FMUS01000016">
    <property type="protein sequence ID" value="SCY78577.1"/>
    <property type="molecule type" value="Genomic_DNA"/>
</dbReference>
<keyword evidence="7" id="KW-0067">ATP-binding</keyword>
<dbReference type="STRING" id="1120976.SAMN03080606_02477"/>
<evidence type="ECO:0000259" key="8">
    <source>
        <dbReference type="Pfam" id="PF01636"/>
    </source>
</evidence>
<reference evidence="9 10" key="1">
    <citation type="submission" date="2016-10" db="EMBL/GenBank/DDBJ databases">
        <authorList>
            <person name="de Groot N.N."/>
        </authorList>
    </citation>
    <scope>NUCLEOTIDE SEQUENCE [LARGE SCALE GENOMIC DNA]</scope>
    <source>
        <strain evidence="9 10">DSM 18978</strain>
    </source>
</reference>
<dbReference type="Gene3D" id="3.90.1200.10">
    <property type="match status" value="1"/>
</dbReference>
<dbReference type="InterPro" id="IPR011009">
    <property type="entry name" value="Kinase-like_dom_sf"/>
</dbReference>
<evidence type="ECO:0000313" key="10">
    <source>
        <dbReference type="Proteomes" id="UP000198636"/>
    </source>
</evidence>
<dbReference type="GO" id="GO:0046522">
    <property type="term" value="F:S-methyl-5-thioribose kinase activity"/>
    <property type="evidence" value="ECO:0007669"/>
    <property type="project" value="UniProtKB-EC"/>
</dbReference>
<gene>
    <name evidence="9" type="ORF">SAMN03080606_02477</name>
</gene>
<dbReference type="Gene3D" id="3.30.200.20">
    <property type="entry name" value="Phosphorylase Kinase, domain 1"/>
    <property type="match status" value="1"/>
</dbReference>
<dbReference type="Pfam" id="PF01636">
    <property type="entry name" value="APH"/>
    <property type="match status" value="1"/>
</dbReference>
<keyword evidence="6 9" id="KW-0418">Kinase</keyword>
<dbReference type="InterPro" id="IPR009212">
    <property type="entry name" value="Methylthioribose_kinase"/>
</dbReference>
<keyword evidence="10" id="KW-1185">Reference proteome</keyword>
<comment type="subunit">
    <text evidence="2">Homodimer.</text>
</comment>
<evidence type="ECO:0000256" key="5">
    <source>
        <dbReference type="ARBA" id="ARBA00022741"/>
    </source>
</evidence>
<keyword evidence="5" id="KW-0547">Nucleotide-binding</keyword>
<evidence type="ECO:0000256" key="6">
    <source>
        <dbReference type="ARBA" id="ARBA00022777"/>
    </source>
</evidence>
<evidence type="ECO:0000256" key="3">
    <source>
        <dbReference type="ARBA" id="ARBA00012128"/>
    </source>
</evidence>
<evidence type="ECO:0000313" key="9">
    <source>
        <dbReference type="EMBL" id="SCY78577.1"/>
    </source>
</evidence>
<evidence type="ECO:0000256" key="4">
    <source>
        <dbReference type="ARBA" id="ARBA00022679"/>
    </source>
</evidence>
<dbReference type="PIRSF" id="PIRSF031134">
    <property type="entry name" value="MTRK"/>
    <property type="match status" value="1"/>
</dbReference>
<dbReference type="EC" id="2.7.1.100" evidence="3"/>
<evidence type="ECO:0000256" key="1">
    <source>
        <dbReference type="ARBA" id="ARBA00010165"/>
    </source>
</evidence>
<dbReference type="InterPro" id="IPR002575">
    <property type="entry name" value="Aminoglycoside_PTrfase"/>
</dbReference>
<dbReference type="SUPFAM" id="SSF56112">
    <property type="entry name" value="Protein kinase-like (PK-like)"/>
    <property type="match status" value="1"/>
</dbReference>
<name>A0A1G5IRI2_9FIRM</name>
<dbReference type="GO" id="GO:0005524">
    <property type="term" value="F:ATP binding"/>
    <property type="evidence" value="ECO:0007669"/>
    <property type="project" value="UniProtKB-KW"/>
</dbReference>
<dbReference type="RefSeq" id="WP_207647915.1">
    <property type="nucleotide sequence ID" value="NZ_FMUS01000016.1"/>
</dbReference>
<organism evidence="9 10">
    <name type="scientific">Alkaliphilus peptidifermentans DSM 18978</name>
    <dbReference type="NCBI Taxonomy" id="1120976"/>
    <lineage>
        <taxon>Bacteria</taxon>
        <taxon>Bacillati</taxon>
        <taxon>Bacillota</taxon>
        <taxon>Clostridia</taxon>
        <taxon>Peptostreptococcales</taxon>
        <taxon>Natronincolaceae</taxon>
        <taxon>Alkaliphilus</taxon>
    </lineage>
</organism>
<accession>A0A1G5IRI2</accession>
<dbReference type="NCBIfam" id="TIGR01767">
    <property type="entry name" value="MTRK"/>
    <property type="match status" value="1"/>
</dbReference>
<proteinExistence type="inferred from homology"/>
<comment type="similarity">
    <text evidence="1">Belongs to the methylthioribose kinase family.</text>
</comment>
<dbReference type="AlphaFoldDB" id="A0A1G5IRI2"/>
<dbReference type="Proteomes" id="UP000198636">
    <property type="component" value="Unassembled WGS sequence"/>
</dbReference>
<protein>
    <recommendedName>
        <fullName evidence="3">S-methyl-5-thioribose kinase</fullName>
        <ecNumber evidence="3">2.7.1.100</ecNumber>
    </recommendedName>
</protein>
<evidence type="ECO:0000256" key="2">
    <source>
        <dbReference type="ARBA" id="ARBA00011738"/>
    </source>
</evidence>
<sequence>MSYYQMNENLSIDYLMKQGIFSETSNLTSREVGDGNLNLVFIVKDTLSGTSVVLKQALPYVRVVGEGWPLSVERTIFEANALEIHNRIVPNLVPKLLHRDDELALIVMEDLSHLELMRYGMMKMEKHPKFAEHISTFLADTLFYTSDMHMSSEEKKRLVAKFINVELCKITEDLVFTDPYYDADRNNINPRLKPYLEEVFWKKTELWLETSKLKYKFLTEAQSLIHGDLHTGSIFAGEEETKIFDAEFAFMGPAAFDVGKIIGNIFINYVSWSGKDEDVEKIQDYRSYLIETVKRLHRLFEKKFIENWKKDAQDISARVEGYRDQFMRNLFIDTIGYCGVVMIRRVHGLAHNIDVDGIENLEKRRDVQVKLLELGEILIMNRHQFNNIEEVTDMLRENIEGAKNL</sequence>
<evidence type="ECO:0000256" key="7">
    <source>
        <dbReference type="ARBA" id="ARBA00022840"/>
    </source>
</evidence>
<dbReference type="PANTHER" id="PTHR34273">
    <property type="entry name" value="METHYLTHIORIBOSE KINASE"/>
    <property type="match status" value="1"/>
</dbReference>
<feature type="domain" description="Aminoglycoside phosphotransferase" evidence="8">
    <location>
        <begin position="30"/>
        <end position="285"/>
    </location>
</feature>
<dbReference type="PANTHER" id="PTHR34273:SF2">
    <property type="entry name" value="METHYLTHIORIBOSE KINASE"/>
    <property type="match status" value="1"/>
</dbReference>
<dbReference type="GO" id="GO:0009086">
    <property type="term" value="P:methionine biosynthetic process"/>
    <property type="evidence" value="ECO:0007669"/>
    <property type="project" value="InterPro"/>
</dbReference>